<feature type="transmembrane region" description="Helical" evidence="8">
    <location>
        <begin position="20"/>
        <end position="41"/>
    </location>
</feature>
<evidence type="ECO:0000313" key="10">
    <source>
        <dbReference type="EMBL" id="SHE68299.1"/>
    </source>
</evidence>
<feature type="transmembrane region" description="Helical" evidence="8">
    <location>
        <begin position="712"/>
        <end position="739"/>
    </location>
</feature>
<proteinExistence type="inferred from homology"/>
<accession>A0A1M4VH28</accession>
<feature type="transmembrane region" description="Helical" evidence="8">
    <location>
        <begin position="187"/>
        <end position="216"/>
    </location>
</feature>
<dbReference type="InterPro" id="IPR004869">
    <property type="entry name" value="MMPL_dom"/>
</dbReference>
<dbReference type="AlphaFoldDB" id="A0A1M4VH28"/>
<dbReference type="InterPro" id="IPR050545">
    <property type="entry name" value="Mycobact_MmpL"/>
</dbReference>
<gene>
    <name evidence="10" type="ORF">SAMN02745225_01326</name>
</gene>
<protein>
    <submittedName>
        <fullName evidence="10">Putative drug exporter of the RND superfamily</fullName>
    </submittedName>
</protein>
<evidence type="ECO:0000256" key="4">
    <source>
        <dbReference type="ARBA" id="ARBA00022692"/>
    </source>
</evidence>
<evidence type="ECO:0000259" key="9">
    <source>
        <dbReference type="PROSITE" id="PS50156"/>
    </source>
</evidence>
<feature type="transmembrane region" description="Helical" evidence="8">
    <location>
        <begin position="603"/>
        <end position="625"/>
    </location>
</feature>
<dbReference type="InterPro" id="IPR000731">
    <property type="entry name" value="SSD"/>
</dbReference>
<sequence>MNKIFVALGNFSVRFRYVIVPLWIAVIFASVAFLPSLSSVVTNNNQNFLPKNSPSIQAANLASSFQNTNDSLVEVVVYRNQGTLTPADEAYAAQLATAIKAHVPTIVKSQVVALSKDQQAEQIEVLSSISTFNDVKTVTLVDNIRSEIAKVSAPAGLQVHTAGQLATAVDSAKTNGSNFNATQQYSIVFILLILLLVFRSVLAPLITLIPAALVSVMAGPIVARLTSVLHFQVSNITQLLMVVLVLGAGTDYGLFLVFRVREEIRRGLDGKEAVRFAVSRVGESITFSAFTVIAALLSLVTATFGFYKGLGYPLAITIFLMLLAGLTLQPALLAIFGRAAFWPSRPHKTSPKNGLWGRIAAKVITRPVLTLTAGVLVFGSLALVSIGNKPSGFTSSTSVPANSDSALGNAALQKHFKVGAFNPTQIIFKFNQPIWGNLPAVADIENKLSSSKEFSSVQGMFNLFGIHLTPQEIYTLHSKLGNPSLLPPVEPPTVHVPKPLYEAFRSAGNYVSPSGKLVFFNTSLSAGDPGSTAAIDSVPAIRALTTSLQKSSGAVASGVGGEAPASADISAASNSDLFHIVPLVVVIIAVLLAVVLRSLIAPLYLVVSVLLSYLAALGIDVLYFMDIKGESGLTFVLPFMLFLFLLALGEDYNILVMTRIREESHLMPLKEAVATAIGATGSTVTSAGIVLAGTFFVLGVAGGSGSPQVQQIGLGLGLGIVMDTFLVRTLLVPSTVVLLGKWNWWPSKLHETHAKLETQEQTRSQRAHPDSSSRPSPAPAS</sequence>
<dbReference type="STRING" id="1121881.SAMN02745225_01326"/>
<evidence type="ECO:0000313" key="11">
    <source>
        <dbReference type="Proteomes" id="UP000184295"/>
    </source>
</evidence>
<comment type="subcellular location">
    <subcellularLocation>
        <location evidence="1">Cell membrane</location>
        <topology evidence="1">Multi-pass membrane protein</topology>
    </subcellularLocation>
</comment>
<dbReference type="OrthoDB" id="2365435at2"/>
<evidence type="ECO:0000256" key="8">
    <source>
        <dbReference type="SAM" id="Phobius"/>
    </source>
</evidence>
<feature type="transmembrane region" description="Helical" evidence="8">
    <location>
        <begin position="631"/>
        <end position="652"/>
    </location>
</feature>
<evidence type="ECO:0000256" key="2">
    <source>
        <dbReference type="ARBA" id="ARBA00010157"/>
    </source>
</evidence>
<keyword evidence="5 8" id="KW-1133">Transmembrane helix</keyword>
<dbReference type="RefSeq" id="WP_072790257.1">
    <property type="nucleotide sequence ID" value="NZ_FQUL01000016.1"/>
</dbReference>
<evidence type="ECO:0000256" key="3">
    <source>
        <dbReference type="ARBA" id="ARBA00022475"/>
    </source>
</evidence>
<dbReference type="EMBL" id="FQUL01000016">
    <property type="protein sequence ID" value="SHE68299.1"/>
    <property type="molecule type" value="Genomic_DNA"/>
</dbReference>
<feature type="transmembrane region" description="Helical" evidence="8">
    <location>
        <begin position="363"/>
        <end position="386"/>
    </location>
</feature>
<dbReference type="PROSITE" id="PS50156">
    <property type="entry name" value="SSD"/>
    <property type="match status" value="1"/>
</dbReference>
<feature type="region of interest" description="Disordered" evidence="7">
    <location>
        <begin position="755"/>
        <end position="781"/>
    </location>
</feature>
<evidence type="ECO:0000256" key="1">
    <source>
        <dbReference type="ARBA" id="ARBA00004651"/>
    </source>
</evidence>
<dbReference type="Pfam" id="PF03176">
    <property type="entry name" value="MMPL"/>
    <property type="match status" value="2"/>
</dbReference>
<organism evidence="10 11">
    <name type="scientific">Ferrithrix thermotolerans DSM 19514</name>
    <dbReference type="NCBI Taxonomy" id="1121881"/>
    <lineage>
        <taxon>Bacteria</taxon>
        <taxon>Bacillati</taxon>
        <taxon>Actinomycetota</taxon>
        <taxon>Acidimicrobiia</taxon>
        <taxon>Acidimicrobiales</taxon>
        <taxon>Acidimicrobiaceae</taxon>
        <taxon>Ferrithrix</taxon>
    </lineage>
</organism>
<name>A0A1M4VH28_9ACTN</name>
<dbReference type="PANTHER" id="PTHR33406">
    <property type="entry name" value="MEMBRANE PROTEIN MJ1562-RELATED"/>
    <property type="match status" value="1"/>
</dbReference>
<dbReference type="Proteomes" id="UP000184295">
    <property type="component" value="Unassembled WGS sequence"/>
</dbReference>
<feature type="transmembrane region" description="Helical" evidence="8">
    <location>
        <begin position="673"/>
        <end position="700"/>
    </location>
</feature>
<evidence type="ECO:0000256" key="5">
    <source>
        <dbReference type="ARBA" id="ARBA00022989"/>
    </source>
</evidence>
<keyword evidence="4 8" id="KW-0812">Transmembrane</keyword>
<feature type="domain" description="SSD" evidence="9">
    <location>
        <begin position="606"/>
        <end position="737"/>
    </location>
</feature>
<evidence type="ECO:0000256" key="7">
    <source>
        <dbReference type="SAM" id="MobiDB-lite"/>
    </source>
</evidence>
<dbReference type="Gene3D" id="1.20.1640.10">
    <property type="entry name" value="Multidrug efflux transporter AcrB transmembrane domain"/>
    <property type="match status" value="2"/>
</dbReference>
<feature type="transmembrane region" description="Helical" evidence="8">
    <location>
        <begin position="236"/>
        <end position="258"/>
    </location>
</feature>
<comment type="similarity">
    <text evidence="2">Belongs to the resistance-nodulation-cell division (RND) (TC 2.A.6) family. MmpL subfamily.</text>
</comment>
<feature type="transmembrane region" description="Helical" evidence="8">
    <location>
        <begin position="313"/>
        <end position="342"/>
    </location>
</feature>
<dbReference type="SUPFAM" id="SSF82866">
    <property type="entry name" value="Multidrug efflux transporter AcrB transmembrane domain"/>
    <property type="match status" value="2"/>
</dbReference>
<feature type="transmembrane region" description="Helical" evidence="8">
    <location>
        <begin position="285"/>
        <end position="307"/>
    </location>
</feature>
<evidence type="ECO:0000256" key="6">
    <source>
        <dbReference type="ARBA" id="ARBA00023136"/>
    </source>
</evidence>
<keyword evidence="6 8" id="KW-0472">Membrane</keyword>
<reference evidence="11" key="1">
    <citation type="submission" date="2016-11" db="EMBL/GenBank/DDBJ databases">
        <authorList>
            <person name="Varghese N."/>
            <person name="Submissions S."/>
        </authorList>
    </citation>
    <scope>NUCLEOTIDE SEQUENCE [LARGE SCALE GENOMIC DNA]</scope>
    <source>
        <strain evidence="11">DSM 19514</strain>
    </source>
</reference>
<keyword evidence="11" id="KW-1185">Reference proteome</keyword>
<feature type="transmembrane region" description="Helical" evidence="8">
    <location>
        <begin position="577"/>
        <end position="596"/>
    </location>
</feature>
<dbReference type="PANTHER" id="PTHR33406:SF6">
    <property type="entry name" value="MEMBRANE PROTEIN YDGH-RELATED"/>
    <property type="match status" value="1"/>
</dbReference>
<keyword evidence="3" id="KW-1003">Cell membrane</keyword>
<dbReference type="GO" id="GO:0005886">
    <property type="term" value="C:plasma membrane"/>
    <property type="evidence" value="ECO:0007669"/>
    <property type="project" value="UniProtKB-SubCell"/>
</dbReference>